<accession>A0AAW9NQL2</accession>
<protein>
    <submittedName>
        <fullName evidence="1">Stage VI sporulation protein F</fullName>
    </submittedName>
</protein>
<reference evidence="1 2" key="1">
    <citation type="submission" date="2023-03" db="EMBL/GenBank/DDBJ databases">
        <title>Bacillus Genome Sequencing.</title>
        <authorList>
            <person name="Dunlap C."/>
        </authorList>
    </citation>
    <scope>NUCLEOTIDE SEQUENCE [LARGE SCALE GENOMIC DNA]</scope>
    <source>
        <strain evidence="1 2">B-59205</strain>
    </source>
</reference>
<dbReference type="EMBL" id="JARSFG010000014">
    <property type="protein sequence ID" value="MEC1178791.1"/>
    <property type="molecule type" value="Genomic_DNA"/>
</dbReference>
<dbReference type="AlphaFoldDB" id="A0AAW9NQL2"/>
<keyword evidence="2" id="KW-1185">Reference proteome</keyword>
<sequence length="82" mass="9552">MDKGFFKQFERKTGVEMDEVFALARAIQYADFSSEKQVRKIVQKVSKVAKRKVSPQLEEQIVQSILKDGKSLDLSKIERMMR</sequence>
<name>A0AAW9NQL2_9BACL</name>
<comment type="caution">
    <text evidence="1">The sequence shown here is derived from an EMBL/GenBank/DDBJ whole genome shotgun (WGS) entry which is preliminary data.</text>
</comment>
<proteinExistence type="predicted"/>
<dbReference type="InterPro" id="IPR025942">
    <property type="entry name" value="SpoVIF"/>
</dbReference>
<gene>
    <name evidence="1" type="ORF">P9B03_09880</name>
</gene>
<dbReference type="Pfam" id="PF14069">
    <property type="entry name" value="SpoVIF"/>
    <property type="match status" value="1"/>
</dbReference>
<evidence type="ECO:0000313" key="2">
    <source>
        <dbReference type="Proteomes" id="UP001344888"/>
    </source>
</evidence>
<organism evidence="1 2">
    <name type="scientific">Metasolibacillus meyeri</name>
    <dbReference type="NCBI Taxonomy" id="1071052"/>
    <lineage>
        <taxon>Bacteria</taxon>
        <taxon>Bacillati</taxon>
        <taxon>Bacillota</taxon>
        <taxon>Bacilli</taxon>
        <taxon>Bacillales</taxon>
        <taxon>Caryophanaceae</taxon>
        <taxon>Metasolibacillus</taxon>
    </lineage>
</organism>
<evidence type="ECO:0000313" key="1">
    <source>
        <dbReference type="EMBL" id="MEC1178791.1"/>
    </source>
</evidence>
<dbReference type="Proteomes" id="UP001344888">
    <property type="component" value="Unassembled WGS sequence"/>
</dbReference>
<dbReference type="RefSeq" id="WP_107838831.1">
    <property type="nucleotide sequence ID" value="NZ_JARSFG010000014.1"/>
</dbReference>